<dbReference type="Pfam" id="PF00685">
    <property type="entry name" value="Sulfotransfer_1"/>
    <property type="match status" value="1"/>
</dbReference>
<dbReference type="PANTHER" id="PTHR11783">
    <property type="entry name" value="SULFOTRANSFERASE SULT"/>
    <property type="match status" value="1"/>
</dbReference>
<evidence type="ECO:0000256" key="3">
    <source>
        <dbReference type="RuleBase" id="RU361155"/>
    </source>
</evidence>
<dbReference type="InterPro" id="IPR000863">
    <property type="entry name" value="Sulfotransferase_dom"/>
</dbReference>
<dbReference type="GO" id="GO:0008146">
    <property type="term" value="F:sulfotransferase activity"/>
    <property type="evidence" value="ECO:0007669"/>
    <property type="project" value="InterPro"/>
</dbReference>
<keyword evidence="6" id="KW-1185">Reference proteome</keyword>
<gene>
    <name evidence="5" type="ORF">OLC1_LOCUS17287</name>
</gene>
<evidence type="ECO:0000259" key="4">
    <source>
        <dbReference type="Pfam" id="PF00685"/>
    </source>
</evidence>
<feature type="domain" description="Sulfotransferase" evidence="4">
    <location>
        <begin position="52"/>
        <end position="241"/>
    </location>
</feature>
<organism evidence="5 6">
    <name type="scientific">Oldenlandia corymbosa var. corymbosa</name>
    <dbReference type="NCBI Taxonomy" id="529605"/>
    <lineage>
        <taxon>Eukaryota</taxon>
        <taxon>Viridiplantae</taxon>
        <taxon>Streptophyta</taxon>
        <taxon>Embryophyta</taxon>
        <taxon>Tracheophyta</taxon>
        <taxon>Spermatophyta</taxon>
        <taxon>Magnoliopsida</taxon>
        <taxon>eudicotyledons</taxon>
        <taxon>Gunneridae</taxon>
        <taxon>Pentapetalae</taxon>
        <taxon>asterids</taxon>
        <taxon>lamiids</taxon>
        <taxon>Gentianales</taxon>
        <taxon>Rubiaceae</taxon>
        <taxon>Rubioideae</taxon>
        <taxon>Spermacoceae</taxon>
        <taxon>Hedyotis-Oldenlandia complex</taxon>
        <taxon>Oldenlandia</taxon>
    </lineage>
</organism>
<evidence type="ECO:0000313" key="6">
    <source>
        <dbReference type="Proteomes" id="UP001161247"/>
    </source>
</evidence>
<accession>A0AAV1DQP6</accession>
<proteinExistence type="inferred from homology"/>
<protein>
    <recommendedName>
        <fullName evidence="3">Sulfotransferase</fullName>
        <ecNumber evidence="3">2.8.2.-</ecNumber>
    </recommendedName>
</protein>
<dbReference type="AlphaFoldDB" id="A0AAV1DQP6"/>
<dbReference type="Gene3D" id="3.40.50.300">
    <property type="entry name" value="P-loop containing nucleotide triphosphate hydrolases"/>
    <property type="match status" value="1"/>
</dbReference>
<name>A0AAV1DQP6_OLDCO</name>
<dbReference type="EC" id="2.8.2.-" evidence="3"/>
<evidence type="ECO:0000313" key="5">
    <source>
        <dbReference type="EMBL" id="CAI9109366.1"/>
    </source>
</evidence>
<sequence>MEKKDENFEDFFQKLPQKDASGSVIAQYKGFWFDAGLLHGTITFHDHFKANDSDIILATMPKSGTTWLKALTFSIINRKIYSNILDSPLLFNNPHQLIPFLETHLYEEGKVPDINSIPSPHIFSTHIPYQCLPNTILVDSGCRVIYICRNALEIFTSMRYFTLQNGWVRPDSMYTDGAYELFCEGTTQYGPFWDHDLGYWEASLKNPKKILFLKYEDLKKDVISCMKKLAEFLGCGFSPQEESEGKGEIGDCVNFLTPSMAEHLESVMKEKFKESGLSLCIHG</sequence>
<evidence type="ECO:0000256" key="1">
    <source>
        <dbReference type="ARBA" id="ARBA00005771"/>
    </source>
</evidence>
<evidence type="ECO:0000256" key="2">
    <source>
        <dbReference type="ARBA" id="ARBA00022679"/>
    </source>
</evidence>
<dbReference type="Proteomes" id="UP001161247">
    <property type="component" value="Chromosome 6"/>
</dbReference>
<reference evidence="5" key="1">
    <citation type="submission" date="2023-03" db="EMBL/GenBank/DDBJ databases">
        <authorList>
            <person name="Julca I."/>
        </authorList>
    </citation>
    <scope>NUCLEOTIDE SEQUENCE</scope>
</reference>
<dbReference type="SUPFAM" id="SSF52540">
    <property type="entry name" value="P-loop containing nucleoside triphosphate hydrolases"/>
    <property type="match status" value="1"/>
</dbReference>
<dbReference type="EMBL" id="OX459123">
    <property type="protein sequence ID" value="CAI9109366.1"/>
    <property type="molecule type" value="Genomic_DNA"/>
</dbReference>
<keyword evidence="2 3" id="KW-0808">Transferase</keyword>
<comment type="similarity">
    <text evidence="1 3">Belongs to the sulfotransferase 1 family.</text>
</comment>
<dbReference type="InterPro" id="IPR027417">
    <property type="entry name" value="P-loop_NTPase"/>
</dbReference>